<protein>
    <submittedName>
        <fullName evidence="1">Uncharacterized protein</fullName>
    </submittedName>
</protein>
<accession>A0A6J4QAM6</accession>
<gene>
    <name evidence="1" type="ORF">AVDCRST_MAG03-3785</name>
</gene>
<dbReference type="EMBL" id="CADCUT010000221">
    <property type="protein sequence ID" value="CAA9438413.1"/>
    <property type="molecule type" value="Genomic_DNA"/>
</dbReference>
<sequence>MLDHGKEAGRWLSVGAGKREDLELSSHAARLLDGARMELPEKRAEVEEE</sequence>
<name>A0A6J4QAM6_9ACTN</name>
<dbReference type="AlphaFoldDB" id="A0A6J4QAM6"/>
<reference evidence="1" key="1">
    <citation type="submission" date="2020-02" db="EMBL/GenBank/DDBJ databases">
        <authorList>
            <person name="Meier V. D."/>
        </authorList>
    </citation>
    <scope>NUCLEOTIDE SEQUENCE</scope>
    <source>
        <strain evidence="1">AVDCRST_MAG03</strain>
    </source>
</reference>
<evidence type="ECO:0000313" key="1">
    <source>
        <dbReference type="EMBL" id="CAA9438413.1"/>
    </source>
</evidence>
<proteinExistence type="predicted"/>
<organism evidence="1">
    <name type="scientific">uncultured Rubrobacteraceae bacterium</name>
    <dbReference type="NCBI Taxonomy" id="349277"/>
    <lineage>
        <taxon>Bacteria</taxon>
        <taxon>Bacillati</taxon>
        <taxon>Actinomycetota</taxon>
        <taxon>Rubrobacteria</taxon>
        <taxon>Rubrobacterales</taxon>
        <taxon>Rubrobacteraceae</taxon>
        <taxon>environmental samples</taxon>
    </lineage>
</organism>